<organism evidence="3 5">
    <name type="scientific">Streptococcus suis</name>
    <dbReference type="NCBI Taxonomy" id="1307"/>
    <lineage>
        <taxon>Bacteria</taxon>
        <taxon>Bacillati</taxon>
        <taxon>Bacillota</taxon>
        <taxon>Bacilli</taxon>
        <taxon>Lactobacillales</taxon>
        <taxon>Streptococcaceae</taxon>
        <taxon>Streptococcus</taxon>
    </lineage>
</organism>
<dbReference type="PATRIC" id="fig|1307.473.peg.2407"/>
<keyword evidence="3" id="KW-0560">Oxidoreductase</keyword>
<accession>A0A0M9FFN3</accession>
<reference evidence="4" key="3">
    <citation type="submission" date="2022-07" db="EMBL/GenBank/DDBJ databases">
        <title>Whole Genome Sequencing of Streptococcus suis.</title>
        <authorList>
            <person name="Dai X."/>
            <person name="Huang J."/>
            <person name="Wang L."/>
        </authorList>
    </citation>
    <scope>NUCLEOTIDE SEQUENCE</scope>
    <source>
        <strain evidence="4">XNB2</strain>
    </source>
</reference>
<dbReference type="PIRSF" id="PIRSF016789">
    <property type="entry name" value="DUF454"/>
    <property type="match status" value="1"/>
</dbReference>
<evidence type="ECO:0000313" key="2">
    <source>
        <dbReference type="EMBL" id="AUA19983.1"/>
    </source>
</evidence>
<dbReference type="EMBL" id="JANFMP010000001">
    <property type="protein sequence ID" value="MDG4525817.1"/>
    <property type="molecule type" value="Genomic_DNA"/>
</dbReference>
<evidence type="ECO:0000256" key="1">
    <source>
        <dbReference type="SAM" id="Phobius"/>
    </source>
</evidence>
<dbReference type="PANTHER" id="PTHR35813:SF1">
    <property type="entry name" value="INNER MEMBRANE PROTEIN YBAN"/>
    <property type="match status" value="1"/>
</dbReference>
<keyword evidence="1" id="KW-0472">Membrane</keyword>
<dbReference type="Pfam" id="PF04304">
    <property type="entry name" value="DUF454"/>
    <property type="match status" value="1"/>
</dbReference>
<evidence type="ECO:0000313" key="5">
    <source>
        <dbReference type="Proteomes" id="UP000074850"/>
    </source>
</evidence>
<keyword evidence="1" id="KW-0812">Transmembrane</keyword>
<reference evidence="2 6" key="2">
    <citation type="submission" date="2017-11" db="EMBL/GenBank/DDBJ databases">
        <title>Genome analysis of Streptococcus suis serotype chz stain ah681.</title>
        <authorList>
            <person name="Pan Z."/>
            <person name="Zhang Y."/>
            <person name="Ma J."/>
            <person name="Lu P."/>
            <person name="Zhu Y."/>
            <person name="Zhong X."/>
            <person name="Dong W."/>
            <person name="Lu C."/>
            <person name="Yao H."/>
        </authorList>
    </citation>
    <scope>NUCLEOTIDE SEQUENCE [LARGE SCALE GENOMIC DNA]</scope>
    <source>
        <strain evidence="2 6">AH681</strain>
    </source>
</reference>
<dbReference type="Proteomes" id="UP000231863">
    <property type="component" value="Chromosome"/>
</dbReference>
<dbReference type="EMBL" id="FIHM01000019">
    <property type="protein sequence ID" value="CYV31333.1"/>
    <property type="molecule type" value="Genomic_DNA"/>
</dbReference>
<gene>
    <name evidence="3" type="primary">ybaN</name>
    <name evidence="2" type="ORF">CWI26_11080</name>
    <name evidence="3" type="ORF">ERS132426_01078</name>
    <name evidence="4" type="ORF">NOL13_00085</name>
</gene>
<dbReference type="EMBL" id="CP025043">
    <property type="protein sequence ID" value="AUA19983.1"/>
    <property type="molecule type" value="Genomic_DNA"/>
</dbReference>
<protein>
    <submittedName>
        <fullName evidence="3">3-isopropylmalate dehydrogenase</fullName>
        <ecNumber evidence="3">1.1.1.85</ecNumber>
    </submittedName>
    <submittedName>
        <fullName evidence="2">DUF454 domain-containing protein</fullName>
    </submittedName>
    <submittedName>
        <fullName evidence="4">YbaN family protein</fullName>
    </submittedName>
</protein>
<sequence length="119" mass="14018">MQRIFYLVFGFVSLMVGVIGIVLPIVPTTPFLLLAGFCFARSSKRFEKWLRNTKIYQFYVADYVETKSISRKRKKQIIWQIYLLMAISIWLAPILLVKIGLGLLTIFITYYLFWVIPEK</sequence>
<evidence type="ECO:0000313" key="3">
    <source>
        <dbReference type="EMBL" id="CYV31333.1"/>
    </source>
</evidence>
<feature type="transmembrane region" description="Helical" evidence="1">
    <location>
        <begin position="99"/>
        <end position="116"/>
    </location>
</feature>
<dbReference type="RefSeq" id="WP_024397964.1">
    <property type="nucleotide sequence ID" value="NZ_CEFC01000256.1"/>
</dbReference>
<feature type="transmembrane region" description="Helical" evidence="1">
    <location>
        <begin position="77"/>
        <end position="93"/>
    </location>
</feature>
<dbReference type="AlphaFoldDB" id="A0A0M9FFN3"/>
<proteinExistence type="predicted"/>
<dbReference type="InterPro" id="IPR007401">
    <property type="entry name" value="DUF454"/>
</dbReference>
<reference evidence="3 5" key="1">
    <citation type="submission" date="2016-02" db="EMBL/GenBank/DDBJ databases">
        <authorList>
            <consortium name="Pathogen Informatics"/>
        </authorList>
    </citation>
    <scope>NUCLEOTIDE SEQUENCE [LARGE SCALE GENOMIC DNA]</scope>
    <source>
        <strain evidence="3 5">LSS64</strain>
    </source>
</reference>
<dbReference type="GO" id="GO:0005886">
    <property type="term" value="C:plasma membrane"/>
    <property type="evidence" value="ECO:0007669"/>
    <property type="project" value="TreeGrafter"/>
</dbReference>
<evidence type="ECO:0000313" key="6">
    <source>
        <dbReference type="Proteomes" id="UP000231863"/>
    </source>
</evidence>
<dbReference type="EC" id="1.1.1.85" evidence="3"/>
<dbReference type="Proteomes" id="UP000074850">
    <property type="component" value="Unassembled WGS sequence"/>
</dbReference>
<name>A0A0M9FFN3_STRSU</name>
<feature type="transmembrane region" description="Helical" evidence="1">
    <location>
        <begin position="6"/>
        <end position="39"/>
    </location>
</feature>
<dbReference type="GO" id="GO:0003862">
    <property type="term" value="F:3-isopropylmalate dehydrogenase activity"/>
    <property type="evidence" value="ECO:0007669"/>
    <property type="project" value="UniProtKB-EC"/>
</dbReference>
<dbReference type="Proteomes" id="UP001152875">
    <property type="component" value="Unassembled WGS sequence"/>
</dbReference>
<dbReference type="PANTHER" id="PTHR35813">
    <property type="entry name" value="INNER MEMBRANE PROTEIN YBAN"/>
    <property type="match status" value="1"/>
</dbReference>
<evidence type="ECO:0000313" key="4">
    <source>
        <dbReference type="EMBL" id="MDG4525817.1"/>
    </source>
</evidence>
<keyword evidence="1" id="KW-1133">Transmembrane helix</keyword>